<evidence type="ECO:0000313" key="6">
    <source>
        <dbReference type="EMBL" id="OWY35577.1"/>
    </source>
</evidence>
<dbReference type="InterPro" id="IPR036390">
    <property type="entry name" value="WH_DNA-bd_sf"/>
</dbReference>
<dbReference type="PANTHER" id="PTHR30419">
    <property type="entry name" value="HTH-TYPE TRANSCRIPTIONAL REGULATOR YBHD"/>
    <property type="match status" value="1"/>
</dbReference>
<evidence type="ECO:0000313" key="7">
    <source>
        <dbReference type="Proteomes" id="UP000214747"/>
    </source>
</evidence>
<dbReference type="FunFam" id="1.10.10.10:FF:000001">
    <property type="entry name" value="LysR family transcriptional regulator"/>
    <property type="match status" value="1"/>
</dbReference>
<name>A0A225SX33_9BURK</name>
<comment type="similarity">
    <text evidence="1">Belongs to the LysR transcriptional regulatory family.</text>
</comment>
<organism evidence="6 7">
    <name type="scientific">Herbaspirillum aquaticum</name>
    <dbReference type="NCBI Taxonomy" id="568783"/>
    <lineage>
        <taxon>Bacteria</taxon>
        <taxon>Pseudomonadati</taxon>
        <taxon>Pseudomonadota</taxon>
        <taxon>Betaproteobacteria</taxon>
        <taxon>Burkholderiales</taxon>
        <taxon>Oxalobacteraceae</taxon>
        <taxon>Herbaspirillum</taxon>
    </lineage>
</organism>
<dbReference type="RefSeq" id="WP_088754465.1">
    <property type="nucleotide sequence ID" value="NZ_JARJFG010000037.1"/>
</dbReference>
<dbReference type="GO" id="GO:0003700">
    <property type="term" value="F:DNA-binding transcription factor activity"/>
    <property type="evidence" value="ECO:0007669"/>
    <property type="project" value="InterPro"/>
</dbReference>
<reference evidence="6 7" key="1">
    <citation type="journal article" date="2010" name="Int. J. Syst. Evol. Microbiol.">
        <title>Reclassification of Herbaspirillum putei as a later heterotypic synonym of Herbaspirillum huttiense, with the description of H. huttiense subsp. huttiense subsp. nov. and H. huttiense subsp. putei subsp. nov., comb. nov., and description of Herbaspirillum aquaticum sp. nov.</title>
        <authorList>
            <person name="Dobritsa A.P."/>
            <person name="Reddy M.C."/>
            <person name="Samadpour M."/>
        </authorList>
    </citation>
    <scope>NUCLEOTIDE SEQUENCE [LARGE SCALE GENOMIC DNA]</scope>
    <source>
        <strain evidence="6 7">IEH 4430</strain>
    </source>
</reference>
<evidence type="ECO:0000256" key="2">
    <source>
        <dbReference type="ARBA" id="ARBA00023015"/>
    </source>
</evidence>
<dbReference type="InterPro" id="IPR050950">
    <property type="entry name" value="HTH-type_LysR_regulators"/>
</dbReference>
<evidence type="ECO:0000256" key="4">
    <source>
        <dbReference type="ARBA" id="ARBA00023163"/>
    </source>
</evidence>
<dbReference type="InterPro" id="IPR036388">
    <property type="entry name" value="WH-like_DNA-bd_sf"/>
</dbReference>
<dbReference type="Pfam" id="PF00126">
    <property type="entry name" value="HTH_1"/>
    <property type="match status" value="1"/>
</dbReference>
<gene>
    <name evidence="6" type="ORF">CEJ45_07120</name>
</gene>
<dbReference type="Gene3D" id="3.40.190.290">
    <property type="match status" value="1"/>
</dbReference>
<keyword evidence="4" id="KW-0804">Transcription</keyword>
<comment type="caution">
    <text evidence="6">The sequence shown here is derived from an EMBL/GenBank/DDBJ whole genome shotgun (WGS) entry which is preliminary data.</text>
</comment>
<dbReference type="PRINTS" id="PR00039">
    <property type="entry name" value="HTHLYSR"/>
</dbReference>
<dbReference type="InterPro" id="IPR005119">
    <property type="entry name" value="LysR_subst-bd"/>
</dbReference>
<proteinExistence type="inferred from homology"/>
<protein>
    <submittedName>
        <fullName evidence="6">LysR family transcriptional regulator</fullName>
    </submittedName>
</protein>
<dbReference type="InterPro" id="IPR000847">
    <property type="entry name" value="LysR_HTH_N"/>
</dbReference>
<dbReference type="GO" id="GO:0005829">
    <property type="term" value="C:cytosol"/>
    <property type="evidence" value="ECO:0007669"/>
    <property type="project" value="TreeGrafter"/>
</dbReference>
<evidence type="ECO:0000259" key="5">
    <source>
        <dbReference type="PROSITE" id="PS50931"/>
    </source>
</evidence>
<dbReference type="GO" id="GO:0003677">
    <property type="term" value="F:DNA binding"/>
    <property type="evidence" value="ECO:0007669"/>
    <property type="project" value="UniProtKB-KW"/>
</dbReference>
<accession>A0A225SX33</accession>
<dbReference type="PANTHER" id="PTHR30419:SF8">
    <property type="entry name" value="NITROGEN ASSIMILATION TRANSCRIPTIONAL ACTIVATOR-RELATED"/>
    <property type="match status" value="1"/>
</dbReference>
<dbReference type="Proteomes" id="UP000214747">
    <property type="component" value="Unassembled WGS sequence"/>
</dbReference>
<dbReference type="Gene3D" id="1.10.10.10">
    <property type="entry name" value="Winged helix-like DNA-binding domain superfamily/Winged helix DNA-binding domain"/>
    <property type="match status" value="1"/>
</dbReference>
<evidence type="ECO:0000256" key="3">
    <source>
        <dbReference type="ARBA" id="ARBA00023125"/>
    </source>
</evidence>
<dbReference type="AlphaFoldDB" id="A0A225SX33"/>
<keyword evidence="3" id="KW-0238">DNA-binding</keyword>
<dbReference type="CDD" id="cd05466">
    <property type="entry name" value="PBP2_LTTR_substrate"/>
    <property type="match status" value="1"/>
</dbReference>
<dbReference type="PROSITE" id="PS50931">
    <property type="entry name" value="HTH_LYSR"/>
    <property type="match status" value="1"/>
</dbReference>
<keyword evidence="2" id="KW-0805">Transcription regulation</keyword>
<dbReference type="SUPFAM" id="SSF53850">
    <property type="entry name" value="Periplasmic binding protein-like II"/>
    <property type="match status" value="1"/>
</dbReference>
<keyword evidence="7" id="KW-1185">Reference proteome</keyword>
<dbReference type="EMBL" id="NJGV01000005">
    <property type="protein sequence ID" value="OWY35577.1"/>
    <property type="molecule type" value="Genomic_DNA"/>
</dbReference>
<dbReference type="SUPFAM" id="SSF46785">
    <property type="entry name" value="Winged helix' DNA-binding domain"/>
    <property type="match status" value="1"/>
</dbReference>
<dbReference type="Pfam" id="PF03466">
    <property type="entry name" value="LysR_substrate"/>
    <property type="match status" value="1"/>
</dbReference>
<feature type="domain" description="HTH lysR-type" evidence="5">
    <location>
        <begin position="8"/>
        <end position="65"/>
    </location>
</feature>
<evidence type="ECO:0000256" key="1">
    <source>
        <dbReference type="ARBA" id="ARBA00009437"/>
    </source>
</evidence>
<sequence length="308" mass="34488">MIKLNQKVTLRHLQALVTLADTNSFSRAADALAVTQPALSASIKQLENQLGTRLFDRTTHQISLTAQGSVVLEYARHLLNTASNIFDDIEHAIGTGRHRIRVGAIPSAVTLTAAVIARYNQAHDEHVEILLQDMPNDALLDALHSGKLDFCVGIKPPDSLSSQTLETVTLFEDELVLIVSRRHPLSAAKEVQWRQMAGEEIVLFTQGSVWEFASAALMQHGLASSRRYQVVHSESLYGVVRSGIAIGIMPSLYTTYLRDDSLHVAPLRQPTLKRKIVLMRRNEVSRSHWTDHCFRELRSDLKQANQWF</sequence>